<dbReference type="HOGENOM" id="CLU_2271025_0_0_2"/>
<dbReference type="AlphaFoldDB" id="A0A0E3SL56"/>
<feature type="transmembrane region" description="Helical" evidence="1">
    <location>
        <begin position="61"/>
        <end position="90"/>
    </location>
</feature>
<dbReference type="PATRIC" id="fig|1434107.4.peg.1642"/>
<dbReference type="RefSeq" id="WP_230627927.1">
    <property type="nucleotide sequence ID" value="NZ_CP009517.1"/>
</dbReference>
<dbReference type="GeneID" id="68903419"/>
<dbReference type="Proteomes" id="UP000033066">
    <property type="component" value="Chromosome"/>
</dbReference>
<keyword evidence="1" id="KW-0812">Transmembrane</keyword>
<gene>
    <name evidence="2" type="ORF">MSBR3_1249</name>
</gene>
<evidence type="ECO:0000313" key="3">
    <source>
        <dbReference type="Proteomes" id="UP000033066"/>
    </source>
</evidence>
<organism evidence="2 3">
    <name type="scientific">Methanosarcina barkeri 3</name>
    <dbReference type="NCBI Taxonomy" id="1434107"/>
    <lineage>
        <taxon>Archaea</taxon>
        <taxon>Methanobacteriati</taxon>
        <taxon>Methanobacteriota</taxon>
        <taxon>Stenosarchaea group</taxon>
        <taxon>Methanomicrobia</taxon>
        <taxon>Methanosarcinales</taxon>
        <taxon>Methanosarcinaceae</taxon>
        <taxon>Methanosarcina</taxon>
    </lineage>
</organism>
<reference evidence="2" key="1">
    <citation type="submission" date="2014-07" db="EMBL/GenBank/DDBJ databases">
        <title>Methanogenic archaea and the global carbon cycle.</title>
        <authorList>
            <person name="Henriksen J.R."/>
            <person name="Luke J."/>
            <person name="Reinhart S."/>
            <person name="Benedict M.N."/>
            <person name="Youngblut N.D."/>
            <person name="Metcalf M.E."/>
            <person name="Whitaker R.J."/>
            <person name="Metcalf W.W."/>
        </authorList>
    </citation>
    <scope>NUCLEOTIDE SEQUENCE [LARGE SCALE GENOMIC DNA]</scope>
    <source>
        <strain evidence="2">3</strain>
    </source>
</reference>
<accession>A0A0E3SL56</accession>
<keyword evidence="1" id="KW-0472">Membrane</keyword>
<dbReference type="KEGG" id="mbak:MSBR3_1249"/>
<proteinExistence type="predicted"/>
<keyword evidence="3" id="KW-1185">Reference proteome</keyword>
<protein>
    <submittedName>
        <fullName evidence="2">Uncharacterized protein</fullName>
    </submittedName>
</protein>
<dbReference type="EMBL" id="CP009517">
    <property type="protein sequence ID" value="AKB81827.1"/>
    <property type="molecule type" value="Genomic_DNA"/>
</dbReference>
<evidence type="ECO:0000256" key="1">
    <source>
        <dbReference type="SAM" id="Phobius"/>
    </source>
</evidence>
<name>A0A0E3SL56_METBA</name>
<evidence type="ECO:0000313" key="2">
    <source>
        <dbReference type="EMBL" id="AKB81827.1"/>
    </source>
</evidence>
<keyword evidence="1" id="KW-1133">Transmembrane helix</keyword>
<sequence length="102" mass="11650">MFTSTKLEKKLIFCLLFFLLTTTAQATEYIVSPAPGDQAGASINGEKVVELEVTQIPYWQFLLWLAAMHILSIIDVILYFTKLIFVVLGFKIVDKKKYTRKS</sequence>